<keyword evidence="1" id="KW-1133">Transmembrane helix</keyword>
<feature type="transmembrane region" description="Helical" evidence="1">
    <location>
        <begin position="81"/>
        <end position="101"/>
    </location>
</feature>
<dbReference type="Proteomes" id="UP001501496">
    <property type="component" value="Unassembled WGS sequence"/>
</dbReference>
<protein>
    <recommendedName>
        <fullName evidence="4">DUF4129 domain-containing protein</fullName>
    </recommendedName>
</protein>
<comment type="caution">
    <text evidence="2">The sequence shown here is derived from an EMBL/GenBank/DDBJ whole genome shotgun (WGS) entry which is preliminary data.</text>
</comment>
<gene>
    <name evidence="2" type="ORF">GCM10022291_34500</name>
</gene>
<name>A0ABP8CI33_9FLAO</name>
<keyword evidence="3" id="KW-1185">Reference proteome</keyword>
<evidence type="ECO:0008006" key="4">
    <source>
        <dbReference type="Google" id="ProtNLM"/>
    </source>
</evidence>
<reference evidence="3" key="1">
    <citation type="journal article" date="2019" name="Int. J. Syst. Evol. Microbiol.">
        <title>The Global Catalogue of Microorganisms (GCM) 10K type strain sequencing project: providing services to taxonomists for standard genome sequencing and annotation.</title>
        <authorList>
            <consortium name="The Broad Institute Genomics Platform"/>
            <consortium name="The Broad Institute Genome Sequencing Center for Infectious Disease"/>
            <person name="Wu L."/>
            <person name="Ma J."/>
        </authorList>
    </citation>
    <scope>NUCLEOTIDE SEQUENCE [LARGE SCALE GENOMIC DNA]</scope>
    <source>
        <strain evidence="3">JCM 17630</strain>
    </source>
</reference>
<evidence type="ECO:0000313" key="3">
    <source>
        <dbReference type="Proteomes" id="UP001501496"/>
    </source>
</evidence>
<keyword evidence="1" id="KW-0472">Membrane</keyword>
<sequence length="228" mass="26758">MTFTSQTFTYALTVNDNLDKIRQFDEDFKSRYSSRKYNYEGEKIIGKTEVGKGEYADYKNEKVKQKEKNNQDDLSINFGPFAWLFYMALAAAVFYLVYILFNEGGSGLFTSSRNKKVNNFDEITAENIEQADIHTLIKNAENEQDYRLAVRYHYLLTLKTLSLKNYIKFEDDKTNAEYLDEVSNKPFGSKFAYAQYLYNYVWYGKFPVNINQYTKAKSNFTTLLNLLK</sequence>
<organism evidence="2 3">
    <name type="scientific">Postechiella marina</name>
    <dbReference type="NCBI Taxonomy" id="943941"/>
    <lineage>
        <taxon>Bacteria</taxon>
        <taxon>Pseudomonadati</taxon>
        <taxon>Bacteroidota</taxon>
        <taxon>Flavobacteriia</taxon>
        <taxon>Flavobacteriales</taxon>
        <taxon>Flavobacteriaceae</taxon>
        <taxon>Postechiella</taxon>
    </lineage>
</organism>
<accession>A0ABP8CI33</accession>
<proteinExistence type="predicted"/>
<dbReference type="EMBL" id="BAABCA010000008">
    <property type="protein sequence ID" value="GAA4239581.1"/>
    <property type="molecule type" value="Genomic_DNA"/>
</dbReference>
<evidence type="ECO:0000256" key="1">
    <source>
        <dbReference type="SAM" id="Phobius"/>
    </source>
</evidence>
<evidence type="ECO:0000313" key="2">
    <source>
        <dbReference type="EMBL" id="GAA4239581.1"/>
    </source>
</evidence>
<keyword evidence="1" id="KW-0812">Transmembrane</keyword>
<dbReference type="RefSeq" id="WP_344789616.1">
    <property type="nucleotide sequence ID" value="NZ_BAABCA010000008.1"/>
</dbReference>